<evidence type="ECO:0000313" key="14">
    <source>
        <dbReference type="EMBL" id="KKB57401.1"/>
    </source>
</evidence>
<keyword evidence="9 10" id="KW-0998">Cell outer membrane</keyword>
<feature type="chain" id="PRO_5002490019" evidence="12">
    <location>
        <begin position="36"/>
        <end position="1113"/>
    </location>
</feature>
<dbReference type="Gene3D" id="2.40.170.20">
    <property type="entry name" value="TonB-dependent receptor, beta-barrel domain"/>
    <property type="match status" value="1"/>
</dbReference>
<dbReference type="SUPFAM" id="SSF49464">
    <property type="entry name" value="Carboxypeptidase regulatory domain-like"/>
    <property type="match status" value="1"/>
</dbReference>
<protein>
    <submittedName>
        <fullName evidence="14">SusC/RagA family TonB-linked outer membrane protein</fullName>
    </submittedName>
</protein>
<dbReference type="GO" id="GO:0009279">
    <property type="term" value="C:cell outer membrane"/>
    <property type="evidence" value="ECO:0007669"/>
    <property type="project" value="UniProtKB-SubCell"/>
</dbReference>
<keyword evidence="6" id="KW-0408">Iron</keyword>
<dbReference type="GO" id="GO:0006826">
    <property type="term" value="P:iron ion transport"/>
    <property type="evidence" value="ECO:0007669"/>
    <property type="project" value="UniProtKB-KW"/>
</dbReference>
<dbReference type="InterPro" id="IPR036942">
    <property type="entry name" value="Beta-barrel_TonB_sf"/>
</dbReference>
<dbReference type="InterPro" id="IPR023997">
    <property type="entry name" value="TonB-dep_OMP_SusC/RagA_CS"/>
</dbReference>
<evidence type="ECO:0000256" key="7">
    <source>
        <dbReference type="ARBA" id="ARBA00023077"/>
    </source>
</evidence>
<dbReference type="AlphaFoldDB" id="A0A0F5JHW1"/>
<evidence type="ECO:0000313" key="15">
    <source>
        <dbReference type="Proteomes" id="UP000033035"/>
    </source>
</evidence>
<dbReference type="NCBIfam" id="TIGR04056">
    <property type="entry name" value="OMP_RagA_SusC"/>
    <property type="match status" value="1"/>
</dbReference>
<dbReference type="FunFam" id="2.170.130.10:FF:000008">
    <property type="entry name" value="SusC/RagA family TonB-linked outer membrane protein"/>
    <property type="match status" value="1"/>
</dbReference>
<evidence type="ECO:0000256" key="6">
    <source>
        <dbReference type="ARBA" id="ARBA00023004"/>
    </source>
</evidence>
<dbReference type="PATRIC" id="fig|1203610.3.peg.2180"/>
<keyword evidence="15" id="KW-1185">Reference proteome</keyword>
<dbReference type="Pfam" id="PF07715">
    <property type="entry name" value="Plug"/>
    <property type="match status" value="1"/>
</dbReference>
<keyword evidence="12" id="KW-0732">Signal</keyword>
<comment type="caution">
    <text evidence="14">The sequence shown here is derived from an EMBL/GenBank/DDBJ whole genome shotgun (WGS) entry which is preliminary data.</text>
</comment>
<dbReference type="InterPro" id="IPR008969">
    <property type="entry name" value="CarboxyPept-like_regulatory"/>
</dbReference>
<evidence type="ECO:0000256" key="2">
    <source>
        <dbReference type="ARBA" id="ARBA00022448"/>
    </source>
</evidence>
<evidence type="ECO:0000256" key="8">
    <source>
        <dbReference type="ARBA" id="ARBA00023136"/>
    </source>
</evidence>
<dbReference type="SUPFAM" id="SSF56935">
    <property type="entry name" value="Porins"/>
    <property type="match status" value="1"/>
</dbReference>
<reference evidence="14 15" key="1">
    <citation type="submission" date="2013-04" db="EMBL/GenBank/DDBJ databases">
        <title>The Genome Sequence of Parabacteroides gordonii DSM 23371.</title>
        <authorList>
            <consortium name="The Broad Institute Genomics Platform"/>
            <person name="Earl A."/>
            <person name="Ward D."/>
            <person name="Feldgarden M."/>
            <person name="Gevers D."/>
            <person name="Martens E."/>
            <person name="Sakamoto M."/>
            <person name="Benno Y."/>
            <person name="Suzuki N."/>
            <person name="Matsunaga N."/>
            <person name="Koshihara K."/>
            <person name="Seki M."/>
            <person name="Komiya H."/>
            <person name="Walker B."/>
            <person name="Young S."/>
            <person name="Zeng Q."/>
            <person name="Gargeya S."/>
            <person name="Fitzgerald M."/>
            <person name="Haas B."/>
            <person name="Abouelleil A."/>
            <person name="Allen A.W."/>
            <person name="Alvarado L."/>
            <person name="Arachchi H.M."/>
            <person name="Berlin A.M."/>
            <person name="Chapman S.B."/>
            <person name="Gainer-Dewar J."/>
            <person name="Goldberg J."/>
            <person name="Griggs A."/>
            <person name="Gujja S."/>
            <person name="Hansen M."/>
            <person name="Howarth C."/>
            <person name="Imamovic A."/>
            <person name="Ireland A."/>
            <person name="Larimer J."/>
            <person name="McCowan C."/>
            <person name="Murphy C."/>
            <person name="Pearson M."/>
            <person name="Poon T.W."/>
            <person name="Priest M."/>
            <person name="Roberts A."/>
            <person name="Saif S."/>
            <person name="Shea T."/>
            <person name="Sisk P."/>
            <person name="Sykes S."/>
            <person name="Wortman J."/>
            <person name="Nusbaum C."/>
            <person name="Birren B."/>
        </authorList>
    </citation>
    <scope>NUCLEOTIDE SEQUENCE [LARGE SCALE GENOMIC DNA]</scope>
    <source>
        <strain evidence="14 15">MS-1</strain>
    </source>
</reference>
<comment type="similarity">
    <text evidence="10 11">Belongs to the TonB-dependent receptor family.</text>
</comment>
<keyword evidence="8 10" id="KW-0472">Membrane</keyword>
<dbReference type="Pfam" id="PF13715">
    <property type="entry name" value="CarbopepD_reg_2"/>
    <property type="match status" value="1"/>
</dbReference>
<evidence type="ECO:0000256" key="1">
    <source>
        <dbReference type="ARBA" id="ARBA00004571"/>
    </source>
</evidence>
<dbReference type="InterPro" id="IPR012910">
    <property type="entry name" value="Plug_dom"/>
</dbReference>
<keyword evidence="7 11" id="KW-0798">TonB box</keyword>
<feature type="domain" description="Secretin/TonB short N-terminal" evidence="13">
    <location>
        <begin position="66"/>
        <end position="117"/>
    </location>
</feature>
<evidence type="ECO:0000256" key="3">
    <source>
        <dbReference type="ARBA" id="ARBA00022452"/>
    </source>
</evidence>
<dbReference type="FunFam" id="2.60.40.1120:FF:000003">
    <property type="entry name" value="Outer membrane protein Omp121"/>
    <property type="match status" value="1"/>
</dbReference>
<dbReference type="STRING" id="1203610.HMPREF1536_02123"/>
<dbReference type="HOGENOM" id="CLU_004317_0_2_10"/>
<dbReference type="NCBIfam" id="TIGR04057">
    <property type="entry name" value="SusC_RagA_signa"/>
    <property type="match status" value="1"/>
</dbReference>
<evidence type="ECO:0000256" key="11">
    <source>
        <dbReference type="RuleBase" id="RU003357"/>
    </source>
</evidence>
<dbReference type="Pfam" id="PF07660">
    <property type="entry name" value="STN"/>
    <property type="match status" value="1"/>
</dbReference>
<dbReference type="Proteomes" id="UP000033035">
    <property type="component" value="Unassembled WGS sequence"/>
</dbReference>
<dbReference type="InterPro" id="IPR000531">
    <property type="entry name" value="Beta-barrel_TonB"/>
</dbReference>
<keyword evidence="4" id="KW-0410">Iron transport</keyword>
<dbReference type="InterPro" id="IPR039426">
    <property type="entry name" value="TonB-dep_rcpt-like"/>
</dbReference>
<dbReference type="PROSITE" id="PS52016">
    <property type="entry name" value="TONB_DEPENDENT_REC_3"/>
    <property type="match status" value="1"/>
</dbReference>
<feature type="signal peptide" evidence="12">
    <location>
        <begin position="1"/>
        <end position="35"/>
    </location>
</feature>
<sequence length="1113" mass="124071">MNNQRIVAFVNLKRAINIMKLTVLMLTVCLSQVFAATYAQTAKLTVSAKNETLENVLKQIEKQSEFLFFYNLEEINKNEKISINKEDVNIQDLLNTISANTGLRYAIKDRHIVLYKAEVISSQQSGKKTITGIVKDVSGPIIGVNILEEGTSNGTISDMDGRFTLEVSEDAVLKFTYVGYLPQEIKITNQKSLNIVMREDSQTLDELVVVGYGSVKKSDLTGSVSSVKAEDITKIATSSPVAALQGRAAGVSVSLGSGSPDATASIQIRGVGTPNDSSPLYVVDGFPMSDINHLSPNDIESIEILKDASACAIYGSRGANGVVVITTKKGKAGDLKVNFNAYYGIEHLASKPTMLNSSQYAELSNIAYQNAGEGPLYSSTTNMPYNTDWYDTVSHLGQFQNYNISMTGGGEKVQSVFSANYYKREGIVKSTDFDRISLNQNNVFKATSFLKFTTSLSVAMTNHKRLDPTSIFLSSLIAPPDIPVIDPETNYYTGIRKMRLENPAGRIARNNGNNKRLYFVGNFSADLNLTKDLVFTSRFGIKFRNNHDSDFQPVFYETADNSTLMNTVTRKTARTIDWTWENMLTYHHNFNEKHDLTVMAAMSARSYTNDAYEVTKQNVPIEDEEFWYFDAATENPLAKGDGAELTMLSYLGRINYGLLDRYLITASIRADGSSRFMKNNRWGYFPSAALAWKLSEENFFKNWEQSVLSSAKVRAGYGEIGNENISSYYPYLTPIAQQRYYTLGQNQDRVNGSLPSGIGNVDAKWETSTQLNFGVDLSLFNNRFSLTADYYIRKTKDILLTQQIPRISGFGSMVRNVGGMQNKGFEFTLGFKGNKGDFSYSLNGNLALVKNEVTSLGTSEALVASFPYDYTLIDLQGALGNIIRSEVGKPYGQFYGYVTDGIFQNQAEIDAYVKDGKLIQPDAKPGDRKFKDLNNNGKIDDGDMDFIGNPIPDITYGLSFDASYKNFDLSILFQGVAGNQIYNAAKYYYMRFDGKQNVRAEYLDDYWRGENTSNTQPIPTKDLTRNSRNFRNSDYYVENGSYLRLKNIQLGYTFSPKLAEGFKPSIRLYISAQNLFTISGYSGFDPEVATDLSVDRGQYPQAQSFMVGTVINF</sequence>
<accession>A0A0F5JHW1</accession>
<organism evidence="14 15">
    <name type="scientific">Parabacteroides gordonii MS-1 = DSM 23371</name>
    <dbReference type="NCBI Taxonomy" id="1203610"/>
    <lineage>
        <taxon>Bacteria</taxon>
        <taxon>Pseudomonadati</taxon>
        <taxon>Bacteroidota</taxon>
        <taxon>Bacteroidia</taxon>
        <taxon>Bacteroidales</taxon>
        <taxon>Tannerellaceae</taxon>
        <taxon>Parabacteroides</taxon>
    </lineage>
</organism>
<keyword evidence="5 10" id="KW-0812">Transmembrane</keyword>
<evidence type="ECO:0000259" key="13">
    <source>
        <dbReference type="SMART" id="SM00965"/>
    </source>
</evidence>
<dbReference type="SMART" id="SM00965">
    <property type="entry name" value="STN"/>
    <property type="match status" value="1"/>
</dbReference>
<dbReference type="InterPro" id="IPR023996">
    <property type="entry name" value="TonB-dep_OMP_SusC/RagA"/>
</dbReference>
<evidence type="ECO:0000256" key="9">
    <source>
        <dbReference type="ARBA" id="ARBA00023237"/>
    </source>
</evidence>
<dbReference type="InterPro" id="IPR037066">
    <property type="entry name" value="Plug_dom_sf"/>
</dbReference>
<dbReference type="EMBL" id="AQHW01000013">
    <property type="protein sequence ID" value="KKB57401.1"/>
    <property type="molecule type" value="Genomic_DNA"/>
</dbReference>
<dbReference type="InterPro" id="IPR011662">
    <property type="entry name" value="Secretin/TonB_short_N"/>
</dbReference>
<keyword evidence="4" id="KW-0406">Ion transport</keyword>
<evidence type="ECO:0000256" key="10">
    <source>
        <dbReference type="PROSITE-ProRule" id="PRU01360"/>
    </source>
</evidence>
<keyword evidence="3 10" id="KW-1134">Transmembrane beta strand</keyword>
<evidence type="ECO:0000256" key="12">
    <source>
        <dbReference type="SAM" id="SignalP"/>
    </source>
</evidence>
<dbReference type="Gene3D" id="2.170.130.10">
    <property type="entry name" value="TonB-dependent receptor, plug domain"/>
    <property type="match status" value="1"/>
</dbReference>
<evidence type="ECO:0000256" key="5">
    <source>
        <dbReference type="ARBA" id="ARBA00022692"/>
    </source>
</evidence>
<name>A0A0F5JHW1_9BACT</name>
<dbReference type="Pfam" id="PF00593">
    <property type="entry name" value="TonB_dep_Rec_b-barrel"/>
    <property type="match status" value="1"/>
</dbReference>
<evidence type="ECO:0000256" key="4">
    <source>
        <dbReference type="ARBA" id="ARBA00022496"/>
    </source>
</evidence>
<dbReference type="RefSeq" id="WP_028730319.1">
    <property type="nucleotide sequence ID" value="NZ_KE386765.1"/>
</dbReference>
<proteinExistence type="inferred from homology"/>
<gene>
    <name evidence="14" type="ORF">HMPREF1536_02123</name>
</gene>
<keyword evidence="2 10" id="KW-0813">Transport</keyword>
<comment type="subcellular location">
    <subcellularLocation>
        <location evidence="1 10">Cell outer membrane</location>
        <topology evidence="1 10">Multi-pass membrane protein</topology>
    </subcellularLocation>
</comment>